<dbReference type="InterPro" id="IPR036396">
    <property type="entry name" value="Cyt_P450_sf"/>
</dbReference>
<dbReference type="PRINTS" id="PR00385">
    <property type="entry name" value="P450"/>
</dbReference>
<dbReference type="GO" id="GO:0016020">
    <property type="term" value="C:membrane"/>
    <property type="evidence" value="ECO:0007669"/>
    <property type="project" value="UniProtKB-SubCell"/>
</dbReference>
<protein>
    <submittedName>
        <fullName evidence="15">Cytochrome P450</fullName>
    </submittedName>
</protein>
<keyword evidence="5 13" id="KW-0349">Heme</keyword>
<evidence type="ECO:0000256" key="4">
    <source>
        <dbReference type="ARBA" id="ARBA00010617"/>
    </source>
</evidence>
<comment type="caution">
    <text evidence="15">The sequence shown here is derived from an EMBL/GenBank/DDBJ whole genome shotgun (WGS) entry which is preliminary data.</text>
</comment>
<dbReference type="AlphaFoldDB" id="A0AAD7ISC3"/>
<keyword evidence="8 14" id="KW-1133">Transmembrane helix</keyword>
<dbReference type="Pfam" id="PF00067">
    <property type="entry name" value="p450"/>
    <property type="match status" value="1"/>
</dbReference>
<evidence type="ECO:0000256" key="12">
    <source>
        <dbReference type="ARBA" id="ARBA00023136"/>
    </source>
</evidence>
<dbReference type="EMBL" id="JARKIB010000075">
    <property type="protein sequence ID" value="KAJ7747815.1"/>
    <property type="molecule type" value="Genomic_DNA"/>
</dbReference>
<keyword evidence="6 14" id="KW-0812">Transmembrane</keyword>
<dbReference type="PANTHER" id="PTHR24305:SF166">
    <property type="entry name" value="CYTOCHROME P450 12A4, MITOCHONDRIAL-RELATED"/>
    <property type="match status" value="1"/>
</dbReference>
<evidence type="ECO:0000256" key="7">
    <source>
        <dbReference type="ARBA" id="ARBA00022723"/>
    </source>
</evidence>
<comment type="pathway">
    <text evidence="3">Secondary metabolite biosynthesis; terpenoid biosynthesis.</text>
</comment>
<dbReference type="Proteomes" id="UP001215598">
    <property type="component" value="Unassembled WGS sequence"/>
</dbReference>
<keyword evidence="9" id="KW-0560">Oxidoreductase</keyword>
<evidence type="ECO:0000256" key="13">
    <source>
        <dbReference type="PIRSR" id="PIRSR602401-1"/>
    </source>
</evidence>
<keyword evidence="10 13" id="KW-0408">Iron</keyword>
<keyword evidence="12 14" id="KW-0472">Membrane</keyword>
<dbReference type="GO" id="GO:0016705">
    <property type="term" value="F:oxidoreductase activity, acting on paired donors, with incorporation or reduction of molecular oxygen"/>
    <property type="evidence" value="ECO:0007669"/>
    <property type="project" value="InterPro"/>
</dbReference>
<keyword evidence="11" id="KW-0503">Monooxygenase</keyword>
<evidence type="ECO:0000256" key="14">
    <source>
        <dbReference type="SAM" id="Phobius"/>
    </source>
</evidence>
<name>A0AAD7ISC3_9AGAR</name>
<evidence type="ECO:0000313" key="15">
    <source>
        <dbReference type="EMBL" id="KAJ7747815.1"/>
    </source>
</evidence>
<evidence type="ECO:0000313" key="16">
    <source>
        <dbReference type="Proteomes" id="UP001215598"/>
    </source>
</evidence>
<dbReference type="GO" id="GO:0020037">
    <property type="term" value="F:heme binding"/>
    <property type="evidence" value="ECO:0007669"/>
    <property type="project" value="InterPro"/>
</dbReference>
<gene>
    <name evidence="15" type="ORF">B0H16DRAFT_1888671</name>
</gene>
<dbReference type="GO" id="GO:0004497">
    <property type="term" value="F:monooxygenase activity"/>
    <property type="evidence" value="ECO:0007669"/>
    <property type="project" value="UniProtKB-KW"/>
</dbReference>
<organism evidence="15 16">
    <name type="scientific">Mycena metata</name>
    <dbReference type="NCBI Taxonomy" id="1033252"/>
    <lineage>
        <taxon>Eukaryota</taxon>
        <taxon>Fungi</taxon>
        <taxon>Dikarya</taxon>
        <taxon>Basidiomycota</taxon>
        <taxon>Agaricomycotina</taxon>
        <taxon>Agaricomycetes</taxon>
        <taxon>Agaricomycetidae</taxon>
        <taxon>Agaricales</taxon>
        <taxon>Marasmiineae</taxon>
        <taxon>Mycenaceae</taxon>
        <taxon>Mycena</taxon>
    </lineage>
</organism>
<reference evidence="15" key="1">
    <citation type="submission" date="2023-03" db="EMBL/GenBank/DDBJ databases">
        <title>Massive genome expansion in bonnet fungi (Mycena s.s.) driven by repeated elements and novel gene families across ecological guilds.</title>
        <authorList>
            <consortium name="Lawrence Berkeley National Laboratory"/>
            <person name="Harder C.B."/>
            <person name="Miyauchi S."/>
            <person name="Viragh M."/>
            <person name="Kuo A."/>
            <person name="Thoen E."/>
            <person name="Andreopoulos B."/>
            <person name="Lu D."/>
            <person name="Skrede I."/>
            <person name="Drula E."/>
            <person name="Henrissat B."/>
            <person name="Morin E."/>
            <person name="Kohler A."/>
            <person name="Barry K."/>
            <person name="LaButti K."/>
            <person name="Morin E."/>
            <person name="Salamov A."/>
            <person name="Lipzen A."/>
            <person name="Mereny Z."/>
            <person name="Hegedus B."/>
            <person name="Baldrian P."/>
            <person name="Stursova M."/>
            <person name="Weitz H."/>
            <person name="Taylor A."/>
            <person name="Grigoriev I.V."/>
            <person name="Nagy L.G."/>
            <person name="Martin F."/>
            <person name="Kauserud H."/>
        </authorList>
    </citation>
    <scope>NUCLEOTIDE SEQUENCE</scope>
    <source>
        <strain evidence="15">CBHHK182m</strain>
    </source>
</reference>
<evidence type="ECO:0000256" key="3">
    <source>
        <dbReference type="ARBA" id="ARBA00004721"/>
    </source>
</evidence>
<evidence type="ECO:0000256" key="8">
    <source>
        <dbReference type="ARBA" id="ARBA00022989"/>
    </source>
</evidence>
<comment type="subcellular location">
    <subcellularLocation>
        <location evidence="2">Membrane</location>
    </subcellularLocation>
</comment>
<evidence type="ECO:0000256" key="5">
    <source>
        <dbReference type="ARBA" id="ARBA00022617"/>
    </source>
</evidence>
<feature type="transmembrane region" description="Helical" evidence="14">
    <location>
        <begin position="6"/>
        <end position="25"/>
    </location>
</feature>
<dbReference type="InterPro" id="IPR050121">
    <property type="entry name" value="Cytochrome_P450_monoxygenase"/>
</dbReference>
<keyword evidence="16" id="KW-1185">Reference proteome</keyword>
<accession>A0AAD7ISC3</accession>
<evidence type="ECO:0000256" key="1">
    <source>
        <dbReference type="ARBA" id="ARBA00001971"/>
    </source>
</evidence>
<dbReference type="PRINTS" id="PR00463">
    <property type="entry name" value="EP450I"/>
</dbReference>
<evidence type="ECO:0000256" key="11">
    <source>
        <dbReference type="ARBA" id="ARBA00023033"/>
    </source>
</evidence>
<evidence type="ECO:0000256" key="10">
    <source>
        <dbReference type="ARBA" id="ARBA00023004"/>
    </source>
</evidence>
<sequence length="526" mass="59791">MAHARILLYSGAIYVVSKLIYRLFLYRWYFSPLRHLPGPSMGNPILGRSTQIADPKVNKEWVRKYGACFRVVGLLGTEAIVCMTPEALEQILVRDWIYYPRPRFLRNILWLAAGRGLFTAIGNEHKRLRTLLDPAFSRLNLNSFEDVSSTSIERLVEIFRDLLDSNPAGGEVLELYDLVSKLSLDIICEGLFDQTVGSLNDPNNSLFNAFEGLRKIEIEPNFWWFIVSTTTPGAARFLGSRFANRYRHWLSYILISSPVEAFSDAMWQVRKASSSILETRRSGSAGVGEERKDILRLLMRDGTVDEDIPEHIRTFISAGKQTLSTTLSWTLYLLAKDLESQRRLREELRPIFETRNTPTFRDLNGLQWLNCVISESLRLNPPVPVIARTASKTSLVDGVLIPKGTLIIIPLEAINTWTDVWGPDADEFRPSRWLDLPSNFSPAFSSVPFSTGHSSCIGRALATMQLKMIIAFETLLLSCTPLTFPPRSLVFNFEFSLPNPDYIPDTSILLIRQPQDHMPLHVRRVI</sequence>
<dbReference type="SUPFAM" id="SSF48264">
    <property type="entry name" value="Cytochrome P450"/>
    <property type="match status" value="1"/>
</dbReference>
<evidence type="ECO:0000256" key="6">
    <source>
        <dbReference type="ARBA" id="ARBA00022692"/>
    </source>
</evidence>
<comment type="cofactor">
    <cofactor evidence="1 13">
        <name>heme</name>
        <dbReference type="ChEBI" id="CHEBI:30413"/>
    </cofactor>
</comment>
<proteinExistence type="inferred from homology"/>
<dbReference type="Gene3D" id="1.10.630.10">
    <property type="entry name" value="Cytochrome P450"/>
    <property type="match status" value="1"/>
</dbReference>
<keyword evidence="7 13" id="KW-0479">Metal-binding</keyword>
<dbReference type="PANTHER" id="PTHR24305">
    <property type="entry name" value="CYTOCHROME P450"/>
    <property type="match status" value="1"/>
</dbReference>
<dbReference type="GO" id="GO:0005506">
    <property type="term" value="F:iron ion binding"/>
    <property type="evidence" value="ECO:0007669"/>
    <property type="project" value="InterPro"/>
</dbReference>
<evidence type="ECO:0000256" key="2">
    <source>
        <dbReference type="ARBA" id="ARBA00004370"/>
    </source>
</evidence>
<evidence type="ECO:0000256" key="9">
    <source>
        <dbReference type="ARBA" id="ARBA00023002"/>
    </source>
</evidence>
<comment type="similarity">
    <text evidence="4">Belongs to the cytochrome P450 family.</text>
</comment>
<dbReference type="InterPro" id="IPR002401">
    <property type="entry name" value="Cyt_P450_E_grp-I"/>
</dbReference>
<dbReference type="InterPro" id="IPR001128">
    <property type="entry name" value="Cyt_P450"/>
</dbReference>
<feature type="binding site" description="axial binding residue" evidence="13">
    <location>
        <position position="456"/>
    </location>
    <ligand>
        <name>heme</name>
        <dbReference type="ChEBI" id="CHEBI:30413"/>
    </ligand>
    <ligandPart>
        <name>Fe</name>
        <dbReference type="ChEBI" id="CHEBI:18248"/>
    </ligandPart>
</feature>